<dbReference type="AlphaFoldDB" id="A0A6C0BYM5"/>
<reference evidence="2" key="1">
    <citation type="journal article" date="2020" name="Nature">
        <title>Giant virus diversity and host interactions through global metagenomics.</title>
        <authorList>
            <person name="Schulz F."/>
            <person name="Roux S."/>
            <person name="Paez-Espino D."/>
            <person name="Jungbluth S."/>
            <person name="Walsh D.A."/>
            <person name="Denef V.J."/>
            <person name="McMahon K.D."/>
            <person name="Konstantinidis K.T."/>
            <person name="Eloe-Fadrosh E.A."/>
            <person name="Kyrpides N.C."/>
            <person name="Woyke T."/>
        </authorList>
    </citation>
    <scope>NUCLEOTIDE SEQUENCE</scope>
    <source>
        <strain evidence="2">GVMAG-M-3300020166-18</strain>
    </source>
</reference>
<dbReference type="EMBL" id="MN739274">
    <property type="protein sequence ID" value="QHS96664.1"/>
    <property type="molecule type" value="Genomic_DNA"/>
</dbReference>
<sequence>MFLFLLLGIVIGIFLKETYTIPQLKPLLDKLFEMGNMREMEEEEEEVEKEKEKEKENAD</sequence>
<proteinExistence type="predicted"/>
<feature type="compositionally biased region" description="Basic and acidic residues" evidence="1">
    <location>
        <begin position="48"/>
        <end position="59"/>
    </location>
</feature>
<feature type="region of interest" description="Disordered" evidence="1">
    <location>
        <begin position="39"/>
        <end position="59"/>
    </location>
</feature>
<protein>
    <submittedName>
        <fullName evidence="2">Uncharacterized protein</fullName>
    </submittedName>
</protein>
<evidence type="ECO:0000313" key="2">
    <source>
        <dbReference type="EMBL" id="QHS96664.1"/>
    </source>
</evidence>
<evidence type="ECO:0000256" key="1">
    <source>
        <dbReference type="SAM" id="MobiDB-lite"/>
    </source>
</evidence>
<accession>A0A6C0BYM5</accession>
<organism evidence="2">
    <name type="scientific">viral metagenome</name>
    <dbReference type="NCBI Taxonomy" id="1070528"/>
    <lineage>
        <taxon>unclassified sequences</taxon>
        <taxon>metagenomes</taxon>
        <taxon>organismal metagenomes</taxon>
    </lineage>
</organism>
<name>A0A6C0BYM5_9ZZZZ</name>